<keyword evidence="2" id="KW-1185">Reference proteome</keyword>
<protein>
    <submittedName>
        <fullName evidence="1">Uncharacterized protein</fullName>
    </submittedName>
</protein>
<dbReference type="EMBL" id="AEVN01000044">
    <property type="protein sequence ID" value="EFY04909.1"/>
    <property type="molecule type" value="Genomic_DNA"/>
</dbReference>
<gene>
    <name evidence="1" type="ORF">HMPREF9443_01087</name>
</gene>
<accession>E8LE08</accession>
<dbReference type="HOGENOM" id="CLU_3064551_0_0_9"/>
<organism evidence="1 2">
    <name type="scientific">Phascolarctobacterium succinatutens YIT 12067</name>
    <dbReference type="NCBI Taxonomy" id="626939"/>
    <lineage>
        <taxon>Bacteria</taxon>
        <taxon>Bacillati</taxon>
        <taxon>Bacillota</taxon>
        <taxon>Negativicutes</taxon>
        <taxon>Acidaminococcales</taxon>
        <taxon>Acidaminococcaceae</taxon>
        <taxon>Phascolarctobacterium</taxon>
    </lineage>
</organism>
<evidence type="ECO:0000313" key="2">
    <source>
        <dbReference type="Proteomes" id="UP000004923"/>
    </source>
</evidence>
<comment type="caution">
    <text evidence="1">The sequence shown here is derived from an EMBL/GenBank/DDBJ whole genome shotgun (WGS) entry which is preliminary data.</text>
</comment>
<dbReference type="AlphaFoldDB" id="E8LE08"/>
<sequence>MHYIQIGVNLQDGIMRLQRYIENKNKLLPLLLLQRRQQFFSYIEEIIKLINLI</sequence>
<evidence type="ECO:0000313" key="1">
    <source>
        <dbReference type="EMBL" id="EFY04909.1"/>
    </source>
</evidence>
<reference evidence="1 2" key="1">
    <citation type="submission" date="2011-01" db="EMBL/GenBank/DDBJ databases">
        <authorList>
            <person name="Weinstock G."/>
            <person name="Sodergren E."/>
            <person name="Clifton S."/>
            <person name="Fulton L."/>
            <person name="Fulton B."/>
            <person name="Courtney L."/>
            <person name="Fronick C."/>
            <person name="Harrison M."/>
            <person name="Strong C."/>
            <person name="Farmer C."/>
            <person name="Delahaunty K."/>
            <person name="Markovic C."/>
            <person name="Hall O."/>
            <person name="Minx P."/>
            <person name="Tomlinson C."/>
            <person name="Mitreva M."/>
            <person name="Hou S."/>
            <person name="Chen J."/>
            <person name="Wollam A."/>
            <person name="Pepin K.H."/>
            <person name="Johnson M."/>
            <person name="Bhonagiri V."/>
            <person name="Zhang X."/>
            <person name="Suruliraj S."/>
            <person name="Warren W."/>
            <person name="Chinwalla A."/>
            <person name="Mardis E.R."/>
            <person name="Wilson R.K."/>
        </authorList>
    </citation>
    <scope>NUCLEOTIDE SEQUENCE [LARGE SCALE GENOMIC DNA]</scope>
    <source>
        <strain evidence="1 2">YIT 12067</strain>
    </source>
</reference>
<name>E8LE08_9FIRM</name>
<dbReference type="Proteomes" id="UP000004923">
    <property type="component" value="Unassembled WGS sequence"/>
</dbReference>
<proteinExistence type="predicted"/>